<dbReference type="RefSeq" id="XP_006825445.1">
    <property type="nucleotide sequence ID" value="XM_006825382.1"/>
</dbReference>
<evidence type="ECO:0000259" key="7">
    <source>
        <dbReference type="Pfam" id="PF00151"/>
    </source>
</evidence>
<dbReference type="PRINTS" id="PR00823">
    <property type="entry name" value="PANCLIPASE"/>
</dbReference>
<keyword evidence="6" id="KW-0732">Signal</keyword>
<evidence type="ECO:0000256" key="1">
    <source>
        <dbReference type="ARBA" id="ARBA00004613"/>
    </source>
</evidence>
<dbReference type="InterPro" id="IPR013818">
    <property type="entry name" value="Lipase"/>
</dbReference>
<dbReference type="CDD" id="cd00707">
    <property type="entry name" value="Pancreat_lipase_like"/>
    <property type="match status" value="1"/>
</dbReference>
<dbReference type="Gene3D" id="3.40.50.1820">
    <property type="entry name" value="alpha/beta hydrolase"/>
    <property type="match status" value="1"/>
</dbReference>
<sequence>MFITSLIVIGIFCSVSESRDDTVCYGDLGCFTNDPPFDNVDALPEEPEDINTGFWLYTRQNRDSKQVIDRKDPATLHNSYFDDSKDTKFIIHGWLHNGDIDWVSDMKHALLDKDDLNVIQVDWSDGAFKLDYFQCVANTRVVGAETHALIEMILEETSLALTQIHLIGHSLGAHISGYVGEYLNIFPGRITGLDPAGPRFENEHVFVRLDSRDAFFVDVIHTDAEPLVPKIGLGIWQESGHVDFYPNGGKDQPSCDGLVKEVCDHMESCRYFIESINNVCKFTSYNCDGELGDWSKCASSCDDNQCNYMGYYALNEPEGVFYLETNEDEPFCQG</sequence>
<feature type="chain" id="PRO_5045586603" evidence="6">
    <location>
        <begin position="19"/>
        <end position="334"/>
    </location>
</feature>
<evidence type="ECO:0000256" key="2">
    <source>
        <dbReference type="ARBA" id="ARBA00010701"/>
    </source>
</evidence>
<dbReference type="Pfam" id="PF00151">
    <property type="entry name" value="Lipase"/>
    <property type="match status" value="1"/>
</dbReference>
<dbReference type="PANTHER" id="PTHR11610:SF178">
    <property type="entry name" value="LIPASE MEMBER H-A-LIKE PROTEIN"/>
    <property type="match status" value="1"/>
</dbReference>
<protein>
    <submittedName>
        <fullName evidence="9">Pancreatic lipase-related protein 2-like</fullName>
    </submittedName>
</protein>
<name>A0ABM0MZK4_SACKO</name>
<dbReference type="PRINTS" id="PR00821">
    <property type="entry name" value="TAGLIPASE"/>
</dbReference>
<evidence type="ECO:0000256" key="4">
    <source>
        <dbReference type="ARBA" id="ARBA00023157"/>
    </source>
</evidence>
<dbReference type="Proteomes" id="UP000694865">
    <property type="component" value="Unplaced"/>
</dbReference>
<feature type="signal peptide" evidence="6">
    <location>
        <begin position="1"/>
        <end position="18"/>
    </location>
</feature>
<proteinExistence type="inferred from homology"/>
<dbReference type="GeneID" id="102806546"/>
<organism evidence="8 9">
    <name type="scientific">Saccoglossus kowalevskii</name>
    <name type="common">Acorn worm</name>
    <dbReference type="NCBI Taxonomy" id="10224"/>
    <lineage>
        <taxon>Eukaryota</taxon>
        <taxon>Metazoa</taxon>
        <taxon>Hemichordata</taxon>
        <taxon>Enteropneusta</taxon>
        <taxon>Harrimaniidae</taxon>
        <taxon>Saccoglossus</taxon>
    </lineage>
</organism>
<gene>
    <name evidence="9" type="primary">LOC102806546</name>
</gene>
<evidence type="ECO:0000313" key="8">
    <source>
        <dbReference type="Proteomes" id="UP000694865"/>
    </source>
</evidence>
<comment type="similarity">
    <text evidence="2 5">Belongs to the AB hydrolase superfamily. Lipase family.</text>
</comment>
<comment type="subcellular location">
    <subcellularLocation>
        <location evidence="1">Secreted</location>
    </subcellularLocation>
</comment>
<dbReference type="InterPro" id="IPR000734">
    <property type="entry name" value="TAG_lipase"/>
</dbReference>
<accession>A0ABM0MZK4</accession>
<evidence type="ECO:0000256" key="3">
    <source>
        <dbReference type="ARBA" id="ARBA00022525"/>
    </source>
</evidence>
<dbReference type="PANTHER" id="PTHR11610">
    <property type="entry name" value="LIPASE"/>
    <property type="match status" value="1"/>
</dbReference>
<keyword evidence="4" id="KW-1015">Disulfide bond</keyword>
<dbReference type="InterPro" id="IPR029058">
    <property type="entry name" value="AB_hydrolase_fold"/>
</dbReference>
<reference evidence="9" key="1">
    <citation type="submission" date="2025-08" db="UniProtKB">
        <authorList>
            <consortium name="RefSeq"/>
        </authorList>
    </citation>
    <scope>IDENTIFICATION</scope>
    <source>
        <tissue evidence="9">Testes</tissue>
    </source>
</reference>
<dbReference type="SUPFAM" id="SSF53474">
    <property type="entry name" value="alpha/beta-Hydrolases"/>
    <property type="match status" value="1"/>
</dbReference>
<keyword evidence="3" id="KW-0964">Secreted</keyword>
<dbReference type="InterPro" id="IPR033906">
    <property type="entry name" value="Lipase_N"/>
</dbReference>
<evidence type="ECO:0000256" key="6">
    <source>
        <dbReference type="SAM" id="SignalP"/>
    </source>
</evidence>
<evidence type="ECO:0000256" key="5">
    <source>
        <dbReference type="RuleBase" id="RU004262"/>
    </source>
</evidence>
<keyword evidence="8" id="KW-1185">Reference proteome</keyword>
<feature type="domain" description="Lipase" evidence="7">
    <location>
        <begin position="22"/>
        <end position="331"/>
    </location>
</feature>
<dbReference type="InterPro" id="IPR002331">
    <property type="entry name" value="Lipase_panc"/>
</dbReference>
<evidence type="ECO:0000313" key="9">
    <source>
        <dbReference type="RefSeq" id="XP_006825445.1"/>
    </source>
</evidence>